<gene>
    <name evidence="2" type="ORF">ACFQZJ_10110</name>
</gene>
<evidence type="ECO:0000256" key="1">
    <source>
        <dbReference type="SAM" id="Phobius"/>
    </source>
</evidence>
<reference evidence="3" key="1">
    <citation type="journal article" date="2019" name="Int. J. Syst. Evol. Microbiol.">
        <title>The Global Catalogue of Microorganisms (GCM) 10K type strain sequencing project: providing services to taxonomists for standard genome sequencing and annotation.</title>
        <authorList>
            <consortium name="The Broad Institute Genomics Platform"/>
            <consortium name="The Broad Institute Genome Sequencing Center for Infectious Disease"/>
            <person name="Wu L."/>
            <person name="Ma J."/>
        </authorList>
    </citation>
    <scope>NUCLEOTIDE SEQUENCE [LARGE SCALE GENOMIC DNA]</scope>
    <source>
        <strain evidence="3">CCUG 61948</strain>
    </source>
</reference>
<dbReference type="Proteomes" id="UP001597012">
    <property type="component" value="Unassembled WGS sequence"/>
</dbReference>
<evidence type="ECO:0008006" key="4">
    <source>
        <dbReference type="Google" id="ProtNLM"/>
    </source>
</evidence>
<keyword evidence="3" id="KW-1185">Reference proteome</keyword>
<dbReference type="EMBL" id="JBHTHY010000006">
    <property type="protein sequence ID" value="MFD0797815.1"/>
    <property type="molecule type" value="Genomic_DNA"/>
</dbReference>
<proteinExistence type="predicted"/>
<accession>A0ABW3B409</accession>
<feature type="transmembrane region" description="Helical" evidence="1">
    <location>
        <begin position="6"/>
        <end position="25"/>
    </location>
</feature>
<name>A0ABW3B409_9FLAO</name>
<evidence type="ECO:0000313" key="2">
    <source>
        <dbReference type="EMBL" id="MFD0797815.1"/>
    </source>
</evidence>
<dbReference type="RefSeq" id="WP_379934290.1">
    <property type="nucleotide sequence ID" value="NZ_JBHTHY010000006.1"/>
</dbReference>
<organism evidence="2 3">
    <name type="scientific">Maribacter chungangensis</name>
    <dbReference type="NCBI Taxonomy" id="1069117"/>
    <lineage>
        <taxon>Bacteria</taxon>
        <taxon>Pseudomonadati</taxon>
        <taxon>Bacteroidota</taxon>
        <taxon>Flavobacteriia</taxon>
        <taxon>Flavobacteriales</taxon>
        <taxon>Flavobacteriaceae</taxon>
        <taxon>Maribacter</taxon>
    </lineage>
</organism>
<protein>
    <recommendedName>
        <fullName evidence="4">CcmD family protein</fullName>
    </recommendedName>
</protein>
<keyword evidence="1" id="KW-0812">Transmembrane</keyword>
<keyword evidence="1" id="KW-1133">Transmembrane helix</keyword>
<keyword evidence="1" id="KW-0472">Membrane</keyword>
<comment type="caution">
    <text evidence="2">The sequence shown here is derived from an EMBL/GenBank/DDBJ whole genome shotgun (WGS) entry which is preliminary data.</text>
</comment>
<evidence type="ECO:0000313" key="3">
    <source>
        <dbReference type="Proteomes" id="UP001597012"/>
    </source>
</evidence>
<sequence>MKQFPIGFMILIYGVVFCILIYIIFKRLADRKKEDFEKRDN</sequence>